<evidence type="ECO:0000259" key="4">
    <source>
        <dbReference type="PROSITE" id="PS50991"/>
    </source>
</evidence>
<comment type="similarity">
    <text evidence="1 3">Belongs to the alpha-IPM synthase/homocitrate synthase family.</text>
</comment>
<feature type="domain" description="Pyruvate carboxyltransferase" evidence="4">
    <location>
        <begin position="31"/>
        <end position="281"/>
    </location>
</feature>
<comment type="caution">
    <text evidence="5">The sequence shown here is derived from an EMBL/GenBank/DDBJ whole genome shotgun (WGS) entry which is preliminary data.</text>
</comment>
<evidence type="ECO:0000256" key="1">
    <source>
        <dbReference type="ARBA" id="ARBA00006154"/>
    </source>
</evidence>
<reference evidence="5 7" key="2">
    <citation type="journal article" date="2019" name="Nat. Microbiol.">
        <title>Wide diversity of methane and short-chain alkane metabolisms in uncultured archaea.</title>
        <authorList>
            <person name="Borrel G."/>
            <person name="Adam P.S."/>
            <person name="McKay L.J."/>
            <person name="Chen L.X."/>
            <person name="Sierra-Garcia I.N."/>
            <person name="Sieber C.M."/>
            <person name="Letourneur Q."/>
            <person name="Ghozlane A."/>
            <person name="Andersen G.L."/>
            <person name="Li W.J."/>
            <person name="Hallam S.J."/>
            <person name="Muyzer G."/>
            <person name="de Oliveira V.M."/>
            <person name="Inskeep W.P."/>
            <person name="Banfield J.F."/>
            <person name="Gribaldo S."/>
        </authorList>
    </citation>
    <scope>NUCLEOTIDE SEQUENCE [LARGE SCALE GENOMIC DNA]</scope>
    <source>
        <strain evidence="5">Verst-YHS</strain>
    </source>
</reference>
<evidence type="ECO:0000256" key="3">
    <source>
        <dbReference type="RuleBase" id="RU003523"/>
    </source>
</evidence>
<keyword evidence="2 3" id="KW-0808">Transferase</keyword>
<dbReference type="EMBL" id="QNVI01000064">
    <property type="protein sequence ID" value="TDA37776.1"/>
    <property type="molecule type" value="Genomic_DNA"/>
</dbReference>
<dbReference type="Gene3D" id="1.10.238.260">
    <property type="match status" value="1"/>
</dbReference>
<dbReference type="InterPro" id="IPR000891">
    <property type="entry name" value="PYR_CT"/>
</dbReference>
<dbReference type="InterPro" id="IPR002034">
    <property type="entry name" value="AIPM/Hcit_synth_CS"/>
</dbReference>
<organism evidence="5 7">
    <name type="scientific">Thermoproteota archaeon</name>
    <dbReference type="NCBI Taxonomy" id="2056631"/>
    <lineage>
        <taxon>Archaea</taxon>
        <taxon>Thermoproteota</taxon>
    </lineage>
</organism>
<dbReference type="PANTHER" id="PTHR42880">
    <property type="entry name" value="HOMOCITRATE SYNTHASE"/>
    <property type="match status" value="1"/>
</dbReference>
<dbReference type="EMBL" id="RXIH01000027">
    <property type="protein sequence ID" value="RZN56231.1"/>
    <property type="molecule type" value="Genomic_DNA"/>
</dbReference>
<sequence length="411" mass="45951">MSQPWKSDMWFVSPFNYDEDLRKKLSMPKKVIFHDTTLRDGEQQSGIIFNKYDKMTIAKALNRIGVDRIEVGIPGISDDDREAIRALIAASLDAKIYSWCRNNKSDISIAKECGSQGIMIEVPASKQMIEKVYSTSIEELESILPDNIQYAKSEGMEVSVLLVDATRSDIETIRKIISIVEKYCDGIAISDTFGSITPLAMFNFISKIKEFTKKPIEIHCHNDFGLATANTITAVAAGASCVHTTVIGIGERAGNASLGEVAVALKLLMGVESNIKLKELYRIAQIIAQYSGIPIPPNKPIVGQNIFRIESEQAAKWLIKGEPLMAYPFTKELIGNPKLEITLSKKSGPHTLQLKLNELKISIPEEKYSEVLSRIYQQSIEKKSALTDEEFLEILETLGIYKYKVEDYMRA</sequence>
<dbReference type="Pfam" id="PF00682">
    <property type="entry name" value="HMGL-like"/>
    <property type="match status" value="1"/>
</dbReference>
<evidence type="ECO:0000313" key="7">
    <source>
        <dbReference type="Proteomes" id="UP000316080"/>
    </source>
</evidence>
<dbReference type="PROSITE" id="PS00815">
    <property type="entry name" value="AIPM_HOMOCIT_SYNTH_1"/>
    <property type="match status" value="1"/>
</dbReference>
<dbReference type="GO" id="GO:0046912">
    <property type="term" value="F:acyltransferase activity, acyl groups converted into alkyl on transfer"/>
    <property type="evidence" value="ECO:0007669"/>
    <property type="project" value="InterPro"/>
</dbReference>
<dbReference type="PANTHER" id="PTHR42880:SF1">
    <property type="entry name" value="ISOPROPYLMALATE_HOMOCITRATE_CITRAMALATE SYNTHASE FAMILY PROTEIN"/>
    <property type="match status" value="1"/>
</dbReference>
<evidence type="ECO:0000313" key="8">
    <source>
        <dbReference type="Proteomes" id="UP000317265"/>
    </source>
</evidence>
<dbReference type="InterPro" id="IPR013785">
    <property type="entry name" value="Aldolase_TIM"/>
</dbReference>
<protein>
    <recommendedName>
        <fullName evidence="4">Pyruvate carboxyltransferase domain-containing protein</fullName>
    </recommendedName>
</protein>
<dbReference type="PROSITE" id="PS50991">
    <property type="entry name" value="PYR_CT"/>
    <property type="match status" value="1"/>
</dbReference>
<gene>
    <name evidence="6" type="ORF">DSO09_06235</name>
    <name evidence="5" type="ORF">EF809_03365</name>
</gene>
<dbReference type="GO" id="GO:0019752">
    <property type="term" value="P:carboxylic acid metabolic process"/>
    <property type="evidence" value="ECO:0007669"/>
    <property type="project" value="InterPro"/>
</dbReference>
<evidence type="ECO:0000313" key="5">
    <source>
        <dbReference type="EMBL" id="RZN56231.1"/>
    </source>
</evidence>
<dbReference type="SUPFAM" id="SSF51569">
    <property type="entry name" value="Aldolase"/>
    <property type="match status" value="1"/>
</dbReference>
<dbReference type="PROSITE" id="PS00816">
    <property type="entry name" value="AIPM_HOMOCIT_SYNTH_2"/>
    <property type="match status" value="1"/>
</dbReference>
<evidence type="ECO:0000313" key="6">
    <source>
        <dbReference type="EMBL" id="TDA37776.1"/>
    </source>
</evidence>
<evidence type="ECO:0000256" key="2">
    <source>
        <dbReference type="ARBA" id="ARBA00022679"/>
    </source>
</evidence>
<dbReference type="Gene3D" id="3.20.20.70">
    <property type="entry name" value="Aldolase class I"/>
    <property type="match status" value="1"/>
</dbReference>
<dbReference type="AlphaFoldDB" id="A0A520KFH5"/>
<dbReference type="Proteomes" id="UP000317265">
    <property type="component" value="Unassembled WGS sequence"/>
</dbReference>
<dbReference type="Proteomes" id="UP000316080">
    <property type="component" value="Unassembled WGS sequence"/>
</dbReference>
<proteinExistence type="inferred from homology"/>
<reference evidence="6 8" key="1">
    <citation type="journal article" date="2019" name="Nat. Microbiol.">
        <title>Expanding anaerobic alkane metabolism in the domain of Archaea.</title>
        <authorList>
            <person name="Wang Y."/>
            <person name="Wegener G."/>
            <person name="Hou J."/>
            <person name="Wang F."/>
            <person name="Xiao X."/>
        </authorList>
    </citation>
    <scope>NUCLEOTIDE SEQUENCE [LARGE SCALE GENOMIC DNA]</scope>
    <source>
        <strain evidence="6">WYZ-LMO11</strain>
    </source>
</reference>
<name>A0A520KFH5_9CREN</name>
<accession>A0A520KFH5</accession>